<keyword evidence="17" id="KW-1185">Reference proteome</keyword>
<dbReference type="AlphaFoldDB" id="A0A6A6VAK9"/>
<feature type="region of interest" description="Disordered" evidence="15">
    <location>
        <begin position="35"/>
        <end position="115"/>
    </location>
</feature>
<dbReference type="InterPro" id="IPR019133">
    <property type="entry name" value="MIC60"/>
</dbReference>
<evidence type="ECO:0000313" key="17">
    <source>
        <dbReference type="Proteomes" id="UP000799440"/>
    </source>
</evidence>
<accession>A0A6A6VAK9</accession>
<evidence type="ECO:0000256" key="7">
    <source>
        <dbReference type="ARBA" id="ARBA00022946"/>
    </source>
</evidence>
<evidence type="ECO:0000256" key="11">
    <source>
        <dbReference type="ARBA" id="ARBA00023136"/>
    </source>
</evidence>
<evidence type="ECO:0000256" key="4">
    <source>
        <dbReference type="ARBA" id="ARBA00018116"/>
    </source>
</evidence>
<feature type="compositionally biased region" description="Polar residues" evidence="15">
    <location>
        <begin position="42"/>
        <end position="56"/>
    </location>
</feature>
<keyword evidence="5 13" id="KW-0812">Transmembrane</keyword>
<feature type="compositionally biased region" description="Low complexity" evidence="15">
    <location>
        <begin position="78"/>
        <end position="95"/>
    </location>
</feature>
<evidence type="ECO:0000256" key="8">
    <source>
        <dbReference type="ARBA" id="ARBA00022989"/>
    </source>
</evidence>
<keyword evidence="9 14" id="KW-0175">Coiled coil</keyword>
<dbReference type="Proteomes" id="UP000799440">
    <property type="component" value="Unassembled WGS sequence"/>
</dbReference>
<gene>
    <name evidence="16" type="ORF">M011DRAFT_402168</name>
</gene>
<keyword evidence="7" id="KW-0809">Transit peptide</keyword>
<evidence type="ECO:0000256" key="6">
    <source>
        <dbReference type="ARBA" id="ARBA00022792"/>
    </source>
</evidence>
<feature type="transmembrane region" description="Helical" evidence="13">
    <location>
        <begin position="124"/>
        <end position="143"/>
    </location>
</feature>
<name>A0A6A6VAK9_9PLEO</name>
<reference evidence="16" key="1">
    <citation type="journal article" date="2020" name="Stud. Mycol.">
        <title>101 Dothideomycetes genomes: a test case for predicting lifestyles and emergence of pathogens.</title>
        <authorList>
            <person name="Haridas S."/>
            <person name="Albert R."/>
            <person name="Binder M."/>
            <person name="Bloem J."/>
            <person name="Labutti K."/>
            <person name="Salamov A."/>
            <person name="Andreopoulos B."/>
            <person name="Baker S."/>
            <person name="Barry K."/>
            <person name="Bills G."/>
            <person name="Bluhm B."/>
            <person name="Cannon C."/>
            <person name="Castanera R."/>
            <person name="Culley D."/>
            <person name="Daum C."/>
            <person name="Ezra D."/>
            <person name="Gonzalez J."/>
            <person name="Henrissat B."/>
            <person name="Kuo A."/>
            <person name="Liang C."/>
            <person name="Lipzen A."/>
            <person name="Lutzoni F."/>
            <person name="Magnuson J."/>
            <person name="Mondo S."/>
            <person name="Nolan M."/>
            <person name="Ohm R."/>
            <person name="Pangilinan J."/>
            <person name="Park H.-J."/>
            <person name="Ramirez L."/>
            <person name="Alfaro M."/>
            <person name="Sun H."/>
            <person name="Tritt A."/>
            <person name="Yoshinaga Y."/>
            <person name="Zwiers L.-H."/>
            <person name="Turgeon B."/>
            <person name="Goodwin S."/>
            <person name="Spatafora J."/>
            <person name="Crous P."/>
            <person name="Grigoriev I."/>
        </authorList>
    </citation>
    <scope>NUCLEOTIDE SEQUENCE</scope>
    <source>
        <strain evidence="16">CBS 119925</strain>
    </source>
</reference>
<dbReference type="Pfam" id="PF09731">
    <property type="entry name" value="Mitofilin"/>
    <property type="match status" value="2"/>
</dbReference>
<keyword evidence="10 13" id="KW-0496">Mitochondrion</keyword>
<comment type="similarity">
    <text evidence="2 13">Belongs to the MICOS complex subunit Mic60 family.</text>
</comment>
<organism evidence="16 17">
    <name type="scientific">Sporormia fimetaria CBS 119925</name>
    <dbReference type="NCBI Taxonomy" id="1340428"/>
    <lineage>
        <taxon>Eukaryota</taxon>
        <taxon>Fungi</taxon>
        <taxon>Dikarya</taxon>
        <taxon>Ascomycota</taxon>
        <taxon>Pezizomycotina</taxon>
        <taxon>Dothideomycetes</taxon>
        <taxon>Pleosporomycetidae</taxon>
        <taxon>Pleosporales</taxon>
        <taxon>Sporormiaceae</taxon>
        <taxon>Sporormia</taxon>
    </lineage>
</organism>
<evidence type="ECO:0000256" key="9">
    <source>
        <dbReference type="ARBA" id="ARBA00023054"/>
    </source>
</evidence>
<evidence type="ECO:0000256" key="1">
    <source>
        <dbReference type="ARBA" id="ARBA00004434"/>
    </source>
</evidence>
<protein>
    <recommendedName>
        <fullName evidence="4 13">MICOS complex subunit MIC60</fullName>
    </recommendedName>
    <alternativeName>
        <fullName evidence="13">Mitofilin</fullName>
    </alternativeName>
</protein>
<dbReference type="GO" id="GO:0042407">
    <property type="term" value="P:cristae formation"/>
    <property type="evidence" value="ECO:0007669"/>
    <property type="project" value="TreeGrafter"/>
</dbReference>
<feature type="coiled-coil region" evidence="14">
    <location>
        <begin position="331"/>
        <end position="388"/>
    </location>
</feature>
<sequence>MLRASISRARPALRSVAPVAAPQWRLAPRFFADKKNLDETVIPQTDPLTTPSNPGTPASPILPPRDLNTAPAPPPRSPHVAAPSASRSAPVEQPATTPPTGPGSASVAPDPKPPKKKRRLFRTLVWLTILSALGYGGGVWYSLVSDNFHDFFTEYIPFGEDAVGYFEEREFRKRFPGRAGTPRSLSALPGTSQQVTIPGNAGLGARPVPAGETAEKSPHMSAVESKPKEAKTVVEPKADKAAEVKKEEPKKEVVAAPEPVAAKPIAQIDHLSVPNAEDPVVQDVVKIVNDLITMVNADPVHGSKYNSALEKAKSELGKVVSDINLMKDNLKKSAEDEIKAAHTQFDAAARELVNRLEVQMHEQELHWKEEYENERENLSQSYKDKLQSELDIAKKVYEQRLKNELLEQSALLQKQFTQAVRDRVESEREGRLGKLNELSSSVHELEQLTAEWNSVVDANLKTQHLVVAVEAVKSSLENQITPKPFITELAALKEIADDDPVVSAAIASINPAAYQRGIPNAGQLVDRFRRVAQEVRKAALLPEDAGVASHLASLAMSKVTFKKSGLAVGQDVEAVLARTEVLLEEGDLDGAAREMNSLQGWAKVLSKDWLSDCRRVLEVRQALDVITTEARLQTLLVD</sequence>
<evidence type="ECO:0000313" key="16">
    <source>
        <dbReference type="EMBL" id="KAF2747642.1"/>
    </source>
</evidence>
<evidence type="ECO:0000256" key="3">
    <source>
        <dbReference type="ARBA" id="ARBA00011875"/>
    </source>
</evidence>
<evidence type="ECO:0000256" key="2">
    <source>
        <dbReference type="ARBA" id="ARBA00010877"/>
    </source>
</evidence>
<comment type="subunit">
    <text evidence="3 13">Component of the mitochondrial contact site and cristae organizing system (MICOS) complex.</text>
</comment>
<evidence type="ECO:0000256" key="10">
    <source>
        <dbReference type="ARBA" id="ARBA00023128"/>
    </source>
</evidence>
<dbReference type="PANTHER" id="PTHR15415">
    <property type="entry name" value="MITOFILIN"/>
    <property type="match status" value="1"/>
</dbReference>
<proteinExistence type="inferred from homology"/>
<keyword evidence="6 13" id="KW-0999">Mitochondrion inner membrane</keyword>
<evidence type="ECO:0000256" key="14">
    <source>
        <dbReference type="SAM" id="Coils"/>
    </source>
</evidence>
<feature type="region of interest" description="Disordered" evidence="15">
    <location>
        <begin position="177"/>
        <end position="250"/>
    </location>
</feature>
<comment type="function">
    <text evidence="12">Component of the MICOS complex, a large protein complex of the mitochondrial inner membrane that plays crucial roles in the maintenance of crista junctions, inner membrane architecture, and formation of contact sites to the outer membrane. Plays a role in keeping cristae membranes connected to the inner boundary membrane. Also promotes protein import via the mitochondrial intermembrane space assembly (MIA) pathway.</text>
</comment>
<dbReference type="GO" id="GO:0061617">
    <property type="term" value="C:MICOS complex"/>
    <property type="evidence" value="ECO:0007669"/>
    <property type="project" value="TreeGrafter"/>
</dbReference>
<dbReference type="OrthoDB" id="10261039at2759"/>
<evidence type="ECO:0000256" key="13">
    <source>
        <dbReference type="RuleBase" id="RU363000"/>
    </source>
</evidence>
<feature type="compositionally biased region" description="Basic and acidic residues" evidence="15">
    <location>
        <begin position="225"/>
        <end position="250"/>
    </location>
</feature>
<comment type="subcellular location">
    <subcellularLocation>
        <location evidence="1 13">Mitochondrion inner membrane</location>
        <topology evidence="1 13">Single-pass membrane protein</topology>
    </subcellularLocation>
</comment>
<evidence type="ECO:0000256" key="12">
    <source>
        <dbReference type="ARBA" id="ARBA00025571"/>
    </source>
</evidence>
<keyword evidence="11 13" id="KW-0472">Membrane</keyword>
<dbReference type="PANTHER" id="PTHR15415:SF7">
    <property type="entry name" value="MICOS COMPLEX SUBUNIT MIC60"/>
    <property type="match status" value="1"/>
</dbReference>
<evidence type="ECO:0000256" key="5">
    <source>
        <dbReference type="ARBA" id="ARBA00022692"/>
    </source>
</evidence>
<keyword evidence="8 13" id="KW-1133">Transmembrane helix</keyword>
<evidence type="ECO:0000256" key="15">
    <source>
        <dbReference type="SAM" id="MobiDB-lite"/>
    </source>
</evidence>
<dbReference type="EMBL" id="MU006572">
    <property type="protein sequence ID" value="KAF2747642.1"/>
    <property type="molecule type" value="Genomic_DNA"/>
</dbReference>